<proteinExistence type="inferred from homology"/>
<evidence type="ECO:0000256" key="2">
    <source>
        <dbReference type="ARBA" id="ARBA00009773"/>
    </source>
</evidence>
<feature type="transmembrane region" description="Helical" evidence="6">
    <location>
        <begin position="56"/>
        <end position="77"/>
    </location>
</feature>
<comment type="subcellular location">
    <subcellularLocation>
        <location evidence="1">Membrane</location>
        <topology evidence="1">Multi-pass membrane protein</topology>
    </subcellularLocation>
</comment>
<comment type="similarity">
    <text evidence="2">Belongs to the autoinducer-2 exporter (AI-2E) (TC 2.A.86) family.</text>
</comment>
<evidence type="ECO:0000256" key="5">
    <source>
        <dbReference type="ARBA" id="ARBA00023136"/>
    </source>
</evidence>
<evidence type="ECO:0000313" key="8">
    <source>
        <dbReference type="Proteomes" id="UP000050360"/>
    </source>
</evidence>
<dbReference type="InterPro" id="IPR002549">
    <property type="entry name" value="AI-2E-like"/>
</dbReference>
<dbReference type="EMBL" id="LKCM01000154">
    <property type="protein sequence ID" value="KPQ43355.1"/>
    <property type="molecule type" value="Genomic_DNA"/>
</dbReference>
<dbReference type="GO" id="GO:0016020">
    <property type="term" value="C:membrane"/>
    <property type="evidence" value="ECO:0007669"/>
    <property type="project" value="UniProtKB-SubCell"/>
</dbReference>
<comment type="caution">
    <text evidence="7">The sequence shown here is derived from an EMBL/GenBank/DDBJ whole genome shotgun (WGS) entry which is preliminary data.</text>
</comment>
<feature type="transmembrane region" description="Helical" evidence="6">
    <location>
        <begin position="129"/>
        <end position="158"/>
    </location>
</feature>
<keyword evidence="5 6" id="KW-0472">Membrane</keyword>
<accession>A0A0P8DZN4</accession>
<keyword evidence="3 6" id="KW-0812">Transmembrane</keyword>
<dbReference type="AlphaFoldDB" id="A0A0P8DZN4"/>
<feature type="transmembrane region" description="Helical" evidence="6">
    <location>
        <begin position="12"/>
        <end position="44"/>
    </location>
</feature>
<feature type="transmembrane region" description="Helical" evidence="6">
    <location>
        <begin position="257"/>
        <end position="285"/>
    </location>
</feature>
<keyword evidence="4 6" id="KW-1133">Transmembrane helix</keyword>
<dbReference type="Pfam" id="PF01594">
    <property type="entry name" value="AI-2E_transport"/>
    <property type="match status" value="1"/>
</dbReference>
<evidence type="ECO:0000313" key="7">
    <source>
        <dbReference type="EMBL" id="KPQ43355.1"/>
    </source>
</evidence>
<reference evidence="7 8" key="1">
    <citation type="submission" date="2015-09" db="EMBL/GenBank/DDBJ databases">
        <title>A metagenomics-based metabolic model of nitrate-dependent anaerobic oxidation of methane by Methanoperedens-like archaea.</title>
        <authorList>
            <person name="Arshad A."/>
            <person name="Speth D.R."/>
            <person name="De Graaf R.M."/>
            <person name="Op Den Camp H.J."/>
            <person name="Jetten M.S."/>
            <person name="Welte C.U."/>
        </authorList>
    </citation>
    <scope>NUCLEOTIDE SEQUENCE [LARGE SCALE GENOMIC DNA]</scope>
</reference>
<name>A0A0P8DZN4_9EURY</name>
<dbReference type="Proteomes" id="UP000050360">
    <property type="component" value="Unassembled WGS sequence"/>
</dbReference>
<evidence type="ECO:0000256" key="1">
    <source>
        <dbReference type="ARBA" id="ARBA00004141"/>
    </source>
</evidence>
<gene>
    <name evidence="7" type="ORF">MPEBLZ_02076</name>
</gene>
<evidence type="ECO:0000256" key="6">
    <source>
        <dbReference type="SAM" id="Phobius"/>
    </source>
</evidence>
<evidence type="ECO:0000256" key="4">
    <source>
        <dbReference type="ARBA" id="ARBA00022989"/>
    </source>
</evidence>
<sequence length="348" mass="38214">MVLSSRFHSRSYPVIFLVAIGVAAIMIYPFITSLILAAITTYIFRPIIKKMESHKLFSPALVLLMVIIGITIVLAVSYIMKNIGQVFGDITGLSGKIIYFISVFSDAISSLGLGTYIDVPLGVREITSAVSSIAISLVSDFVTTIPLLLLDIVIFMYATYYFMRNGPQIICSVKDYASTLPQEDEKFISSIINGLRKSFDVLIMSYIGMALIISAFSFIGYYIFGVPHAFLLAILTGLFGFLPVFGTWMVYAPAAAYMYYIGNTFAAAGVLVFGVVILSVFIPMVLQPYFGSKQADINPLAIFIGFFSGPIIFGAKGLLLGPIIIVVVQTIIYEYITFRIDEKESCDL</sequence>
<dbReference type="PANTHER" id="PTHR21716:SF71">
    <property type="entry name" value="TRANSPORT PROTEIN MJ1177-RELATED"/>
    <property type="match status" value="1"/>
</dbReference>
<protein>
    <submittedName>
        <fullName evidence="7">Putative inner membrane protein</fullName>
    </submittedName>
</protein>
<feature type="transmembrane region" description="Helical" evidence="6">
    <location>
        <begin position="203"/>
        <end position="223"/>
    </location>
</feature>
<organism evidence="7 8">
    <name type="scientific">Candidatus Methanoperedens nitratireducens</name>
    <dbReference type="NCBI Taxonomy" id="1392998"/>
    <lineage>
        <taxon>Archaea</taxon>
        <taxon>Methanobacteriati</taxon>
        <taxon>Methanobacteriota</taxon>
        <taxon>Stenosarchaea group</taxon>
        <taxon>Methanomicrobia</taxon>
        <taxon>Methanosarcinales</taxon>
        <taxon>ANME-2 cluster</taxon>
        <taxon>Candidatus Methanoperedentaceae</taxon>
        <taxon>Candidatus Methanoperedens</taxon>
    </lineage>
</organism>
<feature type="transmembrane region" description="Helical" evidence="6">
    <location>
        <begin position="230"/>
        <end position="251"/>
    </location>
</feature>
<evidence type="ECO:0000256" key="3">
    <source>
        <dbReference type="ARBA" id="ARBA00022692"/>
    </source>
</evidence>
<dbReference type="PANTHER" id="PTHR21716">
    <property type="entry name" value="TRANSMEMBRANE PROTEIN"/>
    <property type="match status" value="1"/>
</dbReference>